<evidence type="ECO:0000256" key="6">
    <source>
        <dbReference type="ARBA" id="ARBA00023014"/>
    </source>
</evidence>
<dbReference type="InterPro" id="IPR017927">
    <property type="entry name" value="FAD-bd_FR_type"/>
</dbReference>
<dbReference type="EMBL" id="MOBX01000013">
    <property type="protein sequence ID" value="RON80776.1"/>
    <property type="molecule type" value="Genomic_DNA"/>
</dbReference>
<organism evidence="9 10">
    <name type="scientific">Pseudomonas fluorescens</name>
    <dbReference type="NCBI Taxonomy" id="294"/>
    <lineage>
        <taxon>Bacteria</taxon>
        <taxon>Pseudomonadati</taxon>
        <taxon>Pseudomonadota</taxon>
        <taxon>Gammaproteobacteria</taxon>
        <taxon>Pseudomonadales</taxon>
        <taxon>Pseudomonadaceae</taxon>
        <taxon>Pseudomonas</taxon>
    </lineage>
</organism>
<evidence type="ECO:0000256" key="3">
    <source>
        <dbReference type="ARBA" id="ARBA00022723"/>
    </source>
</evidence>
<sequence>MLQVNVIRKVVEAEGICSFELCAEDGRPLPPFSAGAHIDIHIAAGLIRQYSLCNDSRERHRYVISVLKDPLSRGGSAAMHDTISQGKILSISEPRNLFPLADSAKRHLLFGGGIGITPMLAMAHELHHQGADFELHYSFRSSERAAFIQWLAQAPFASHVHLHDDSGSPEQKLDATALLATPDTTSHLYVCGPAGFMNFILDTAKAAGWPEDRVHREFFAAAPVDQSADMPFEVQLASNGQIFYIPADRTVFEVLDEAGIAIESSCEQGVCGTCVTGLLEGIGDHRDQFMTAAEHAANNRFTPCCSRAKSPRLVLDL</sequence>
<keyword evidence="6" id="KW-0411">Iron-sulfur</keyword>
<keyword evidence="5" id="KW-0408">Iron</keyword>
<dbReference type="SUPFAM" id="SSF54292">
    <property type="entry name" value="2Fe-2S ferredoxin-like"/>
    <property type="match status" value="1"/>
</dbReference>
<dbReference type="Gene3D" id="3.40.50.80">
    <property type="entry name" value="Nucleotide-binding domain of ferredoxin-NADP reductase (FNR) module"/>
    <property type="match status" value="1"/>
</dbReference>
<gene>
    <name evidence="9" type="ORF">BK670_11310</name>
</gene>
<comment type="caution">
    <text evidence="9">The sequence shown here is derived from an EMBL/GenBank/DDBJ whole genome shotgun (WGS) entry which is preliminary data.</text>
</comment>
<keyword evidence="1" id="KW-0285">Flavoprotein</keyword>
<evidence type="ECO:0000256" key="5">
    <source>
        <dbReference type="ARBA" id="ARBA00023004"/>
    </source>
</evidence>
<evidence type="ECO:0000259" key="8">
    <source>
        <dbReference type="PROSITE" id="PS51384"/>
    </source>
</evidence>
<accession>A0A423MBY8</accession>
<dbReference type="PANTHER" id="PTHR47354:SF1">
    <property type="entry name" value="CARNITINE MONOOXYGENASE REDUCTASE SUBUNIT"/>
    <property type="match status" value="1"/>
</dbReference>
<evidence type="ECO:0000256" key="1">
    <source>
        <dbReference type="ARBA" id="ARBA00022630"/>
    </source>
</evidence>
<dbReference type="InterPro" id="IPR039261">
    <property type="entry name" value="FNR_nucleotide-bd"/>
</dbReference>
<dbReference type="Gene3D" id="2.40.30.10">
    <property type="entry name" value="Translation factors"/>
    <property type="match status" value="1"/>
</dbReference>
<evidence type="ECO:0000313" key="10">
    <source>
        <dbReference type="Proteomes" id="UP000285378"/>
    </source>
</evidence>
<dbReference type="AlphaFoldDB" id="A0A423MBY8"/>
<name>A0A423MBY8_PSEFL</name>
<dbReference type="PANTHER" id="PTHR47354">
    <property type="entry name" value="NADH OXIDOREDUCTASE HCR"/>
    <property type="match status" value="1"/>
</dbReference>
<dbReference type="PROSITE" id="PS51384">
    <property type="entry name" value="FAD_FR"/>
    <property type="match status" value="1"/>
</dbReference>
<dbReference type="CDD" id="cd00207">
    <property type="entry name" value="fer2"/>
    <property type="match status" value="1"/>
</dbReference>
<evidence type="ECO:0000256" key="2">
    <source>
        <dbReference type="ARBA" id="ARBA00022714"/>
    </source>
</evidence>
<dbReference type="SUPFAM" id="SSF52343">
    <property type="entry name" value="Ferredoxin reductase-like, C-terminal NADP-linked domain"/>
    <property type="match status" value="1"/>
</dbReference>
<dbReference type="OrthoDB" id="9801223at2"/>
<evidence type="ECO:0000259" key="7">
    <source>
        <dbReference type="PROSITE" id="PS51085"/>
    </source>
</evidence>
<evidence type="ECO:0000256" key="4">
    <source>
        <dbReference type="ARBA" id="ARBA00023002"/>
    </source>
</evidence>
<dbReference type="InterPro" id="IPR006058">
    <property type="entry name" value="2Fe2S_fd_BS"/>
</dbReference>
<dbReference type="Pfam" id="PF00111">
    <property type="entry name" value="Fer2"/>
    <property type="match status" value="1"/>
</dbReference>
<dbReference type="Proteomes" id="UP000285378">
    <property type="component" value="Unassembled WGS sequence"/>
</dbReference>
<proteinExistence type="predicted"/>
<feature type="domain" description="2Fe-2S ferredoxin-type" evidence="7">
    <location>
        <begin position="232"/>
        <end position="317"/>
    </location>
</feature>
<keyword evidence="4" id="KW-0560">Oxidoreductase</keyword>
<dbReference type="PROSITE" id="PS51085">
    <property type="entry name" value="2FE2S_FER_2"/>
    <property type="match status" value="1"/>
</dbReference>
<protein>
    <submittedName>
        <fullName evidence="9">Oxidoreductase</fullName>
    </submittedName>
</protein>
<dbReference type="GO" id="GO:0046872">
    <property type="term" value="F:metal ion binding"/>
    <property type="evidence" value="ECO:0007669"/>
    <property type="project" value="UniProtKB-KW"/>
</dbReference>
<dbReference type="InterPro" id="IPR036010">
    <property type="entry name" value="2Fe-2S_ferredoxin-like_sf"/>
</dbReference>
<dbReference type="GO" id="GO:0016491">
    <property type="term" value="F:oxidoreductase activity"/>
    <property type="evidence" value="ECO:0007669"/>
    <property type="project" value="UniProtKB-KW"/>
</dbReference>
<dbReference type="InterPro" id="IPR017938">
    <property type="entry name" value="Riboflavin_synthase-like_b-brl"/>
</dbReference>
<dbReference type="PRINTS" id="PR00409">
    <property type="entry name" value="PHDIOXRDTASE"/>
</dbReference>
<dbReference type="Gene3D" id="3.10.20.30">
    <property type="match status" value="1"/>
</dbReference>
<dbReference type="SUPFAM" id="SSF63380">
    <property type="entry name" value="Riboflavin synthase domain-like"/>
    <property type="match status" value="1"/>
</dbReference>
<reference evidence="9 10" key="1">
    <citation type="submission" date="2016-10" db="EMBL/GenBank/DDBJ databases">
        <title>Comparative genome analysis of multiple Pseudomonas spp. focuses on biocontrol and plant growth promoting traits.</title>
        <authorList>
            <person name="Tao X.-Y."/>
            <person name="Taylor C.G."/>
        </authorList>
    </citation>
    <scope>NUCLEOTIDE SEQUENCE [LARGE SCALE GENOMIC DNA]</scope>
    <source>
        <strain evidence="9 10">28B5</strain>
    </source>
</reference>
<feature type="domain" description="FAD-binding FR-type" evidence="8">
    <location>
        <begin position="1"/>
        <end position="101"/>
    </location>
</feature>
<dbReference type="RefSeq" id="WP_123449913.1">
    <property type="nucleotide sequence ID" value="NZ_MOBX01000013.1"/>
</dbReference>
<evidence type="ECO:0000313" key="9">
    <source>
        <dbReference type="EMBL" id="RON80776.1"/>
    </source>
</evidence>
<dbReference type="InterPro" id="IPR001041">
    <property type="entry name" value="2Fe-2S_ferredoxin-type"/>
</dbReference>
<dbReference type="InterPro" id="IPR012675">
    <property type="entry name" value="Beta-grasp_dom_sf"/>
</dbReference>
<dbReference type="PROSITE" id="PS00197">
    <property type="entry name" value="2FE2S_FER_1"/>
    <property type="match status" value="1"/>
</dbReference>
<keyword evidence="3" id="KW-0479">Metal-binding</keyword>
<dbReference type="InterPro" id="IPR050415">
    <property type="entry name" value="MRET"/>
</dbReference>
<dbReference type="CDD" id="cd06185">
    <property type="entry name" value="PDR_like"/>
    <property type="match status" value="1"/>
</dbReference>
<dbReference type="GO" id="GO:0051537">
    <property type="term" value="F:2 iron, 2 sulfur cluster binding"/>
    <property type="evidence" value="ECO:0007669"/>
    <property type="project" value="UniProtKB-KW"/>
</dbReference>
<keyword evidence="2" id="KW-0001">2Fe-2S</keyword>